<evidence type="ECO:0000313" key="3">
    <source>
        <dbReference type="Proteomes" id="UP000020681"/>
    </source>
</evidence>
<keyword evidence="3" id="KW-1185">Reference proteome</keyword>
<proteinExistence type="predicted"/>
<evidence type="ECO:0000313" key="2">
    <source>
        <dbReference type="EMBL" id="EUA85355.1"/>
    </source>
</evidence>
<sequence>MVLERLSEAAATTTRPCDRRWIGDQPRRRIQRTDRTHGPSQQRVINQALANAGLTHDQVDAVEATAPAPHWVTPSKPRPTRHLRPPPHARSTALAGIHQIQHRPHPSRRRAAGVVKMIQAITHATLPATLHVDQPAPHRLVQRHSPTPNRAHPMANTDHPRTAAVSSFASAAP</sequence>
<protein>
    <submittedName>
        <fullName evidence="2">Beta-ketoacyl synthase, C-terminal domain protein</fullName>
    </submittedName>
</protein>
<dbReference type="SUPFAM" id="SSF53901">
    <property type="entry name" value="Thiolase-like"/>
    <property type="match status" value="1"/>
</dbReference>
<dbReference type="Proteomes" id="UP000020681">
    <property type="component" value="Unassembled WGS sequence"/>
</dbReference>
<accession>A0ABP3A139</accession>
<feature type="compositionally biased region" description="Polar residues" evidence="1">
    <location>
        <begin position="164"/>
        <end position="173"/>
    </location>
</feature>
<dbReference type="Gene3D" id="3.40.47.10">
    <property type="match status" value="1"/>
</dbReference>
<comment type="caution">
    <text evidence="2">The sequence shown here is derived from an EMBL/GenBank/DDBJ whole genome shotgun (WGS) entry which is preliminary data.</text>
</comment>
<organism evidence="2 3">
    <name type="scientific">Mycobacterium ulcerans str. Harvey</name>
    <dbReference type="NCBI Taxonomy" id="1299332"/>
    <lineage>
        <taxon>Bacteria</taxon>
        <taxon>Bacillati</taxon>
        <taxon>Actinomycetota</taxon>
        <taxon>Actinomycetes</taxon>
        <taxon>Mycobacteriales</taxon>
        <taxon>Mycobacteriaceae</taxon>
        <taxon>Mycobacterium</taxon>
        <taxon>Mycobacterium ulcerans group</taxon>
    </lineage>
</organism>
<gene>
    <name evidence="2" type="ORF">I551_8195</name>
</gene>
<dbReference type="EMBL" id="JAOL01000195">
    <property type="protein sequence ID" value="EUA85355.1"/>
    <property type="molecule type" value="Genomic_DNA"/>
</dbReference>
<feature type="compositionally biased region" description="Basic residues" evidence="1">
    <location>
        <begin position="78"/>
        <end position="87"/>
    </location>
</feature>
<reference evidence="2 3" key="1">
    <citation type="submission" date="2014-01" db="EMBL/GenBank/DDBJ databases">
        <authorList>
            <person name="Dobos K."/>
            <person name="Lenaerts A."/>
            <person name="Ordway D."/>
            <person name="DeGroote M.A."/>
            <person name="Parker T."/>
            <person name="Sizemore C."/>
            <person name="Tallon L.J."/>
            <person name="Sadzewicz L.K."/>
            <person name="Sengamalay N."/>
            <person name="Fraser C.M."/>
            <person name="Hine E."/>
            <person name="Shefchek K.A."/>
            <person name="Das S.P."/>
            <person name="Tettelin H."/>
        </authorList>
    </citation>
    <scope>NUCLEOTIDE SEQUENCE [LARGE SCALE GENOMIC DNA]</scope>
    <source>
        <strain evidence="2 3">Harvey</strain>
    </source>
</reference>
<evidence type="ECO:0000256" key="1">
    <source>
        <dbReference type="SAM" id="MobiDB-lite"/>
    </source>
</evidence>
<feature type="region of interest" description="Disordered" evidence="1">
    <location>
        <begin position="69"/>
        <end position="89"/>
    </location>
</feature>
<feature type="region of interest" description="Disordered" evidence="1">
    <location>
        <begin position="143"/>
        <end position="173"/>
    </location>
</feature>
<name>A0ABP3A139_MYCUL</name>
<feature type="non-terminal residue" evidence="2">
    <location>
        <position position="173"/>
    </location>
</feature>
<dbReference type="InterPro" id="IPR016039">
    <property type="entry name" value="Thiolase-like"/>
</dbReference>